<dbReference type="InterPro" id="IPR036942">
    <property type="entry name" value="Beta-barrel_TonB_sf"/>
</dbReference>
<dbReference type="InterPro" id="IPR039426">
    <property type="entry name" value="TonB-dep_rcpt-like"/>
</dbReference>
<proteinExistence type="predicted"/>
<dbReference type="GO" id="GO:0009279">
    <property type="term" value="C:cell outer membrane"/>
    <property type="evidence" value="ECO:0007669"/>
    <property type="project" value="UniProtKB-SubCell"/>
</dbReference>
<dbReference type="GO" id="GO:0044718">
    <property type="term" value="P:siderophore transmembrane transport"/>
    <property type="evidence" value="ECO:0007669"/>
    <property type="project" value="TreeGrafter"/>
</dbReference>
<accession>A0A428MKA4</accession>
<dbReference type="Gene3D" id="2.60.40.1120">
    <property type="entry name" value="Carboxypeptidase-like, regulatory domain"/>
    <property type="match status" value="1"/>
</dbReference>
<evidence type="ECO:0000256" key="7">
    <source>
        <dbReference type="SAM" id="SignalP"/>
    </source>
</evidence>
<dbReference type="GO" id="GO:0004180">
    <property type="term" value="F:carboxypeptidase activity"/>
    <property type="evidence" value="ECO:0007669"/>
    <property type="project" value="UniProtKB-KW"/>
</dbReference>
<name>A0A428MKA4_9BACT</name>
<evidence type="ECO:0000256" key="2">
    <source>
        <dbReference type="ARBA" id="ARBA00022448"/>
    </source>
</evidence>
<dbReference type="Gene3D" id="2.170.130.10">
    <property type="entry name" value="TonB-dependent receptor, plug domain"/>
    <property type="match status" value="1"/>
</dbReference>
<dbReference type="AlphaFoldDB" id="A0A428MKA4"/>
<dbReference type="OrthoDB" id="99838at2"/>
<dbReference type="Pfam" id="PF13620">
    <property type="entry name" value="CarboxypepD_reg"/>
    <property type="match status" value="1"/>
</dbReference>
<dbReference type="InterPro" id="IPR037066">
    <property type="entry name" value="Plug_dom_sf"/>
</dbReference>
<evidence type="ECO:0000256" key="5">
    <source>
        <dbReference type="ARBA" id="ARBA00023136"/>
    </source>
</evidence>
<keyword evidence="4" id="KW-0812">Transmembrane</keyword>
<keyword evidence="9" id="KW-0645">Protease</keyword>
<comment type="caution">
    <text evidence="9">The sequence shown here is derived from an EMBL/GenBank/DDBJ whole genome shotgun (WGS) entry which is preliminary data.</text>
</comment>
<evidence type="ECO:0000313" key="9">
    <source>
        <dbReference type="EMBL" id="RSL17290.1"/>
    </source>
</evidence>
<feature type="domain" description="TonB-dependent transporter Oar-like beta-barrel" evidence="8">
    <location>
        <begin position="334"/>
        <end position="562"/>
    </location>
</feature>
<comment type="subcellular location">
    <subcellularLocation>
        <location evidence="1">Cell outer membrane</location>
        <topology evidence="1">Multi-pass membrane protein</topology>
    </subcellularLocation>
</comment>
<protein>
    <submittedName>
        <fullName evidence="9">Carboxypeptidase family protein</fullName>
    </submittedName>
</protein>
<dbReference type="SUPFAM" id="SSF49452">
    <property type="entry name" value="Starch-binding domain-like"/>
    <property type="match status" value="1"/>
</dbReference>
<keyword evidence="2" id="KW-0813">Transport</keyword>
<dbReference type="GO" id="GO:0030246">
    <property type="term" value="F:carbohydrate binding"/>
    <property type="evidence" value="ECO:0007669"/>
    <property type="project" value="InterPro"/>
</dbReference>
<evidence type="ECO:0000259" key="8">
    <source>
        <dbReference type="Pfam" id="PF25183"/>
    </source>
</evidence>
<gene>
    <name evidence="9" type="ORF">EDE15_2820</name>
</gene>
<feature type="domain" description="TonB-dependent transporter Oar-like beta-barrel" evidence="8">
    <location>
        <begin position="893"/>
        <end position="957"/>
    </location>
</feature>
<organism evidence="9 10">
    <name type="scientific">Edaphobacter aggregans</name>
    <dbReference type="NCBI Taxonomy" id="570835"/>
    <lineage>
        <taxon>Bacteria</taxon>
        <taxon>Pseudomonadati</taxon>
        <taxon>Acidobacteriota</taxon>
        <taxon>Terriglobia</taxon>
        <taxon>Terriglobales</taxon>
        <taxon>Acidobacteriaceae</taxon>
        <taxon>Edaphobacter</taxon>
    </lineage>
</organism>
<dbReference type="Proteomes" id="UP000269669">
    <property type="component" value="Unassembled WGS sequence"/>
</dbReference>
<evidence type="ECO:0000256" key="6">
    <source>
        <dbReference type="ARBA" id="ARBA00023237"/>
    </source>
</evidence>
<keyword evidence="9" id="KW-0121">Carboxypeptidase</keyword>
<dbReference type="SUPFAM" id="SSF56935">
    <property type="entry name" value="Porins"/>
    <property type="match status" value="1"/>
</dbReference>
<feature type="domain" description="TonB-dependent transporter Oar-like beta-barrel" evidence="8">
    <location>
        <begin position="563"/>
        <end position="889"/>
    </location>
</feature>
<keyword evidence="9" id="KW-0378">Hydrolase</keyword>
<evidence type="ECO:0000256" key="1">
    <source>
        <dbReference type="ARBA" id="ARBA00004571"/>
    </source>
</evidence>
<dbReference type="InterPro" id="IPR057601">
    <property type="entry name" value="Oar-like_b-barrel"/>
</dbReference>
<keyword evidence="5" id="KW-0472">Membrane</keyword>
<dbReference type="Pfam" id="PF25183">
    <property type="entry name" value="OMP_b-brl_4"/>
    <property type="match status" value="3"/>
</dbReference>
<keyword evidence="10" id="KW-1185">Reference proteome</keyword>
<keyword evidence="7" id="KW-0732">Signal</keyword>
<feature type="signal peptide" evidence="7">
    <location>
        <begin position="1"/>
        <end position="21"/>
    </location>
</feature>
<dbReference type="Gene3D" id="2.40.170.20">
    <property type="entry name" value="TonB-dependent receptor, beta-barrel domain"/>
    <property type="match status" value="1"/>
</dbReference>
<dbReference type="EMBL" id="RSDW01000001">
    <property type="protein sequence ID" value="RSL17290.1"/>
    <property type="molecule type" value="Genomic_DNA"/>
</dbReference>
<evidence type="ECO:0000256" key="4">
    <source>
        <dbReference type="ARBA" id="ARBA00022692"/>
    </source>
</evidence>
<sequence length="979" mass="105036">MFKPRHFFSALLLLPFVTAFAQTPDTATITGTVTDPMHAVVAGAQIHVINTLTGLDRTATSNQEGKFTIPGLPVAGAYGVSAASTGFVATHLEHVTLAGGSTATVSLELNVAGAATEVTVMGAADGLRTDQPQLGERLDSPQIEETPLANHRITFLPLLNAANRPAINQGDIFMNQNLFTTNGAGRRQTWFEVDGSTGNDSWGRQTIFTNLPIAAVQEMTVLTNGFSAEYGAGTGSVVNIVTKSGGKNLHGELGGLWRPSGPEAALSGFTTSNAASGNDITNDTLWQGSGALSGPIGHSGVTQFFVAGEHSDQDRASPVTSPLAPGNYIGHYRDWLGFLRLDHQFNSRNNAFFRGNVDSFYDTNPNGTVGGSTLPSVARVFRRRTYSAELGETSVLRPNLLNSARLQFQLASPVTEFDPVINGTQFVVPISSGGTFTSGTSQSALLMNRQYQINNTLSANLGRHQINVGGNAIIAHNGGNSKEFGGPIYLGKFTYNTCTQSAAICESPAFLNNIANVANYQQSYGNAAYTVDDTLWSLFVQDDFHMSRTLTLNMGLRYEQQTFTDGKLNFAPRAGFVYDVTGRSEIVVRGSFGIYHSQVVDDSQANYSLTGPTGVFNYTATPGQVGFPTSIAAAPLPSFPTGAQVPLRSLYIRPGRSAYYDQFFPTSTLVGYPDKLLNPYSEQWTLGLEHQFSPAWVLSVDYVGTHTLRINRPLDVDGPAPFVRTVQGQTRSAQAANCTRPYWVYWYGQSGKPCNAAVASNPQPAYSVIQSDVNDGYLHYNALDLNVRHNFSHGFSVLASYTWSHTQDNVDPDTTSQNPNDTNFTGRQEYGNAIYDQRHRLVLSGIYVAPFAIHIGGVATMAGGLPYNIVTGTTNSGNTGATTDRPVINGAVVGRNTGRGNAIYDVSPFISRAFPIIRERVNLDLRAEAFNVLNHANFVGYSGTYGNGSSAGVGFGTPLAGITNQLPARSLQFSGKLSF</sequence>
<dbReference type="RefSeq" id="WP_125485792.1">
    <property type="nucleotide sequence ID" value="NZ_RSDW01000001.1"/>
</dbReference>
<dbReference type="GO" id="GO:0015344">
    <property type="term" value="F:siderophore uptake transmembrane transporter activity"/>
    <property type="evidence" value="ECO:0007669"/>
    <property type="project" value="TreeGrafter"/>
</dbReference>
<dbReference type="PANTHER" id="PTHR30069:SF46">
    <property type="entry name" value="OAR PROTEIN"/>
    <property type="match status" value="1"/>
</dbReference>
<dbReference type="PANTHER" id="PTHR30069">
    <property type="entry name" value="TONB-DEPENDENT OUTER MEMBRANE RECEPTOR"/>
    <property type="match status" value="1"/>
</dbReference>
<keyword evidence="3" id="KW-1134">Transmembrane beta strand</keyword>
<reference evidence="9 10" key="1">
    <citation type="submission" date="2018-12" db="EMBL/GenBank/DDBJ databases">
        <title>Sequencing of bacterial isolates from soil warming experiment in Harvard Forest, Massachusetts, USA.</title>
        <authorList>
            <person name="Deangelis K."/>
        </authorList>
    </citation>
    <scope>NUCLEOTIDE SEQUENCE [LARGE SCALE GENOMIC DNA]</scope>
    <source>
        <strain evidence="9 10">EB153</strain>
    </source>
</reference>
<feature type="chain" id="PRO_5019069852" evidence="7">
    <location>
        <begin position="22"/>
        <end position="979"/>
    </location>
</feature>
<dbReference type="InterPro" id="IPR013784">
    <property type="entry name" value="Carb-bd-like_fold"/>
</dbReference>
<keyword evidence="6" id="KW-0998">Cell outer membrane</keyword>
<evidence type="ECO:0000256" key="3">
    <source>
        <dbReference type="ARBA" id="ARBA00022452"/>
    </source>
</evidence>
<evidence type="ECO:0000313" key="10">
    <source>
        <dbReference type="Proteomes" id="UP000269669"/>
    </source>
</evidence>